<organism evidence="1 2">
    <name type="scientific">Mya arenaria</name>
    <name type="common">Soft-shell clam</name>
    <dbReference type="NCBI Taxonomy" id="6604"/>
    <lineage>
        <taxon>Eukaryota</taxon>
        <taxon>Metazoa</taxon>
        <taxon>Spiralia</taxon>
        <taxon>Lophotrochozoa</taxon>
        <taxon>Mollusca</taxon>
        <taxon>Bivalvia</taxon>
        <taxon>Autobranchia</taxon>
        <taxon>Heteroconchia</taxon>
        <taxon>Euheterodonta</taxon>
        <taxon>Imparidentia</taxon>
        <taxon>Neoheterodontei</taxon>
        <taxon>Myida</taxon>
        <taxon>Myoidea</taxon>
        <taxon>Myidae</taxon>
        <taxon>Mya</taxon>
    </lineage>
</organism>
<name>A0ABY7ETT5_MYAAR</name>
<protein>
    <submittedName>
        <fullName evidence="1">Uncharacterized protein</fullName>
    </submittedName>
</protein>
<reference evidence="1" key="1">
    <citation type="submission" date="2022-11" db="EMBL/GenBank/DDBJ databases">
        <title>Centuries of genome instability and evolution in soft-shell clam transmissible cancer (bioRxiv).</title>
        <authorList>
            <person name="Hart S.F.M."/>
            <person name="Yonemitsu M.A."/>
            <person name="Giersch R.M."/>
            <person name="Beal B.F."/>
            <person name="Arriagada G."/>
            <person name="Davis B.W."/>
            <person name="Ostrander E.A."/>
            <person name="Goff S.P."/>
            <person name="Metzger M.J."/>
        </authorList>
    </citation>
    <scope>NUCLEOTIDE SEQUENCE</scope>
    <source>
        <strain evidence="1">MELC-2E11</strain>
        <tissue evidence="1">Siphon/mantle</tissue>
    </source>
</reference>
<dbReference type="EMBL" id="CP111019">
    <property type="protein sequence ID" value="WAR13385.1"/>
    <property type="molecule type" value="Genomic_DNA"/>
</dbReference>
<dbReference type="Proteomes" id="UP001164746">
    <property type="component" value="Chromosome 8"/>
</dbReference>
<proteinExistence type="predicted"/>
<sequence length="87" mass="9855">MVVAGATMDEAVTTSVPMELISILFNSKSLTLILDWFYNTNLDCGKTFSTKRKMAFSEGSWILLRMIHINWATEMSLGTRNFRLSIS</sequence>
<accession>A0ABY7ETT5</accession>
<evidence type="ECO:0000313" key="2">
    <source>
        <dbReference type="Proteomes" id="UP001164746"/>
    </source>
</evidence>
<keyword evidence="2" id="KW-1185">Reference proteome</keyword>
<evidence type="ECO:0000313" key="1">
    <source>
        <dbReference type="EMBL" id="WAR13385.1"/>
    </source>
</evidence>
<gene>
    <name evidence="1" type="ORF">MAR_027565</name>
</gene>